<protein>
    <recommendedName>
        <fullName evidence="3">ATP-binding protein</fullName>
    </recommendedName>
</protein>
<dbReference type="InterPro" id="IPR036890">
    <property type="entry name" value="HATPase_C_sf"/>
</dbReference>
<dbReference type="EMBL" id="JACHJU010000007">
    <property type="protein sequence ID" value="MBB4944094.1"/>
    <property type="molecule type" value="Genomic_DNA"/>
</dbReference>
<keyword evidence="2" id="KW-1185">Reference proteome</keyword>
<organism evidence="1 2">
    <name type="scientific">Streptosporangium album</name>
    <dbReference type="NCBI Taxonomy" id="47479"/>
    <lineage>
        <taxon>Bacteria</taxon>
        <taxon>Bacillati</taxon>
        <taxon>Actinomycetota</taxon>
        <taxon>Actinomycetes</taxon>
        <taxon>Streptosporangiales</taxon>
        <taxon>Streptosporangiaceae</taxon>
        <taxon>Streptosporangium</taxon>
    </lineage>
</organism>
<name>A0A7W7S572_9ACTN</name>
<proteinExistence type="predicted"/>
<dbReference type="Gene3D" id="3.30.565.10">
    <property type="entry name" value="Histidine kinase-like ATPase, C-terminal domain"/>
    <property type="match status" value="1"/>
</dbReference>
<sequence length="100" mass="11397">MRRDRSEIRADIARDWEVSEELCEVVELLTSEMVTNALVHGRGYRVEVYDNNRDVPVVPASFDGEESGRGMALVGRLARSWGYRDTRLGKAVVFELLAWP</sequence>
<dbReference type="RefSeq" id="WP_184759979.1">
    <property type="nucleotide sequence ID" value="NZ_BAABEK010000057.1"/>
</dbReference>
<dbReference type="PANTHER" id="PTHR35526:SF3">
    <property type="entry name" value="ANTI-SIGMA-F FACTOR RSBW"/>
    <property type="match status" value="1"/>
</dbReference>
<evidence type="ECO:0008006" key="3">
    <source>
        <dbReference type="Google" id="ProtNLM"/>
    </source>
</evidence>
<accession>A0A7W7S572</accession>
<dbReference type="PANTHER" id="PTHR35526">
    <property type="entry name" value="ANTI-SIGMA-F FACTOR RSBW-RELATED"/>
    <property type="match status" value="1"/>
</dbReference>
<comment type="caution">
    <text evidence="1">The sequence shown here is derived from an EMBL/GenBank/DDBJ whole genome shotgun (WGS) entry which is preliminary data.</text>
</comment>
<dbReference type="InterPro" id="IPR050267">
    <property type="entry name" value="Anti-sigma-factor_SerPK"/>
</dbReference>
<evidence type="ECO:0000313" key="2">
    <source>
        <dbReference type="Proteomes" id="UP000534286"/>
    </source>
</evidence>
<dbReference type="AlphaFoldDB" id="A0A7W7S572"/>
<gene>
    <name evidence="1" type="ORF">FHR32_008497</name>
</gene>
<dbReference type="Proteomes" id="UP000534286">
    <property type="component" value="Unassembled WGS sequence"/>
</dbReference>
<reference evidence="1 2" key="1">
    <citation type="submission" date="2020-08" db="EMBL/GenBank/DDBJ databases">
        <title>Sequencing the genomes of 1000 actinobacteria strains.</title>
        <authorList>
            <person name="Klenk H.-P."/>
        </authorList>
    </citation>
    <scope>NUCLEOTIDE SEQUENCE [LARGE SCALE GENOMIC DNA]</scope>
    <source>
        <strain evidence="1 2">DSM 43023</strain>
    </source>
</reference>
<evidence type="ECO:0000313" key="1">
    <source>
        <dbReference type="EMBL" id="MBB4944094.1"/>
    </source>
</evidence>
<dbReference type="CDD" id="cd16936">
    <property type="entry name" value="HATPase_RsbW-like"/>
    <property type="match status" value="1"/>
</dbReference>